<dbReference type="Pfam" id="PF14368">
    <property type="entry name" value="LTP_2"/>
    <property type="match status" value="1"/>
</dbReference>
<evidence type="ECO:0000259" key="1">
    <source>
        <dbReference type="Pfam" id="PF14368"/>
    </source>
</evidence>
<accession>A0A1E5V000</accession>
<name>A0A1E5V000_9POAL</name>
<keyword evidence="3" id="KW-1185">Reference proteome</keyword>
<dbReference type="Proteomes" id="UP000095767">
    <property type="component" value="Unassembled WGS sequence"/>
</dbReference>
<evidence type="ECO:0000313" key="3">
    <source>
        <dbReference type="Proteomes" id="UP000095767"/>
    </source>
</evidence>
<comment type="caution">
    <text evidence="2">The sequence shown here is derived from an EMBL/GenBank/DDBJ whole genome shotgun (WGS) entry which is preliminary data.</text>
</comment>
<dbReference type="InterPro" id="IPR016140">
    <property type="entry name" value="Bifunc_inhib/LTP/seed_store"/>
</dbReference>
<dbReference type="PANTHER" id="PTHR33286">
    <property type="entry name" value="BIFUNCTIONAL INHIBITOR/LIPID-TRANSFER PROTEIN/SEED STORAGE 2S ALBUMIN SUPERFAMILY PROTEIN"/>
    <property type="match status" value="1"/>
</dbReference>
<evidence type="ECO:0000313" key="2">
    <source>
        <dbReference type="EMBL" id="OEL18460.1"/>
    </source>
</evidence>
<dbReference type="OrthoDB" id="654726at2759"/>
<protein>
    <recommendedName>
        <fullName evidence="1">Bifunctional inhibitor/plant lipid transfer protein/seed storage helical domain-containing protein</fullName>
    </recommendedName>
</protein>
<dbReference type="AlphaFoldDB" id="A0A1E5V000"/>
<reference evidence="2 3" key="1">
    <citation type="submission" date="2016-09" db="EMBL/GenBank/DDBJ databases">
        <title>The draft genome of Dichanthelium oligosanthes: A C3 panicoid grass species.</title>
        <authorList>
            <person name="Studer A.J."/>
            <person name="Schnable J.C."/>
            <person name="Brutnell T.P."/>
        </authorList>
    </citation>
    <scope>NUCLEOTIDE SEQUENCE [LARGE SCALE GENOMIC DNA]</scope>
    <source>
        <strain evidence="3">cv. Kellogg 1175</strain>
        <tissue evidence="2">Leaf</tissue>
    </source>
</reference>
<sequence length="110" mass="12050">MFTTHKAWGDQDCYTEKRNVLTVCEQTIKNIGDYIPPSNICRNVVRGSDMACVCRKLNHEDERTISAIKLVHLASDCGKPLTVGSECGNKLDSAATTATSTKGISMSLQR</sequence>
<dbReference type="EMBL" id="LWDX02056571">
    <property type="protein sequence ID" value="OEL18460.1"/>
    <property type="molecule type" value="Genomic_DNA"/>
</dbReference>
<organism evidence="2 3">
    <name type="scientific">Dichanthelium oligosanthes</name>
    <dbReference type="NCBI Taxonomy" id="888268"/>
    <lineage>
        <taxon>Eukaryota</taxon>
        <taxon>Viridiplantae</taxon>
        <taxon>Streptophyta</taxon>
        <taxon>Embryophyta</taxon>
        <taxon>Tracheophyta</taxon>
        <taxon>Spermatophyta</taxon>
        <taxon>Magnoliopsida</taxon>
        <taxon>Liliopsida</taxon>
        <taxon>Poales</taxon>
        <taxon>Poaceae</taxon>
        <taxon>PACMAD clade</taxon>
        <taxon>Panicoideae</taxon>
        <taxon>Panicodae</taxon>
        <taxon>Paniceae</taxon>
        <taxon>Dichantheliinae</taxon>
        <taxon>Dichanthelium</taxon>
    </lineage>
</organism>
<feature type="domain" description="Bifunctional inhibitor/plant lipid transfer protein/seed storage helical" evidence="1">
    <location>
        <begin position="8"/>
        <end position="87"/>
    </location>
</feature>
<proteinExistence type="predicted"/>
<gene>
    <name evidence="2" type="ORF">BAE44_0020523</name>
</gene>
<dbReference type="PANTHER" id="PTHR33286:SF24">
    <property type="entry name" value="BIFUNCTIONAL INHIBITOR_PLANT LIPID TRANSFER PROTEIN_SEED STORAGE HELICAL DOMAIN-CONTAINING PROTEIN"/>
    <property type="match status" value="1"/>
</dbReference>